<dbReference type="InterPro" id="IPR029058">
    <property type="entry name" value="AB_hydrolase_fold"/>
</dbReference>
<dbReference type="SUPFAM" id="SSF53474">
    <property type="entry name" value="alpha/beta-Hydrolases"/>
    <property type="match status" value="1"/>
</dbReference>
<comment type="caution">
    <text evidence="2">The sequence shown here is derived from an EMBL/GenBank/DDBJ whole genome shotgun (WGS) entry which is preliminary data.</text>
</comment>
<name>A0A401IPW9_9LACO</name>
<dbReference type="Pfam" id="PF12697">
    <property type="entry name" value="Abhydrolase_6"/>
    <property type="match status" value="1"/>
</dbReference>
<protein>
    <submittedName>
        <fullName evidence="2">Alpha/beta hydrolase</fullName>
    </submittedName>
</protein>
<proteinExistence type="predicted"/>
<dbReference type="OrthoDB" id="2291587at2"/>
<dbReference type="PANTHER" id="PTHR43194:SF2">
    <property type="entry name" value="PEROXISOMAL MEMBRANE PROTEIN LPX1"/>
    <property type="match status" value="1"/>
</dbReference>
<dbReference type="PANTHER" id="PTHR43194">
    <property type="entry name" value="HYDROLASE ALPHA/BETA FOLD FAMILY"/>
    <property type="match status" value="1"/>
</dbReference>
<dbReference type="Proteomes" id="UP000286848">
    <property type="component" value="Unassembled WGS sequence"/>
</dbReference>
<evidence type="ECO:0000259" key="1">
    <source>
        <dbReference type="Pfam" id="PF12697"/>
    </source>
</evidence>
<keyword evidence="3" id="KW-1185">Reference proteome</keyword>
<dbReference type="EMBL" id="BFFP01000001">
    <property type="protein sequence ID" value="GBG93579.1"/>
    <property type="molecule type" value="Genomic_DNA"/>
</dbReference>
<sequence>MGQALADQRIETELGTFRVAFRPGKTLVVFLNGASSFETEQTFRPVIDRLPPQTGILVVDYINHGLSSLEKRAFNLEEEAGVILKIIQQQGAQRILLVAHSLGGVYALHIAQKLNNLIGFVGIEPMTREIILDPPHSGGYQAEIEAAAKMTEKDVLRLFKRRVERYFPPSLAQQIWETSLADERRSDPAIEQRQSADYSAALKRFPNLKLSHDLPVTIFARDFREAEYRRSEYFTEKWNFKPYGSFHYVHWEYPGEIRTTIEELLVREKI</sequence>
<dbReference type="GO" id="GO:0016787">
    <property type="term" value="F:hydrolase activity"/>
    <property type="evidence" value="ECO:0007669"/>
    <property type="project" value="UniProtKB-KW"/>
</dbReference>
<dbReference type="RefSeq" id="WP_124974241.1">
    <property type="nucleotide sequence ID" value="NZ_BFFP01000001.1"/>
</dbReference>
<evidence type="ECO:0000313" key="2">
    <source>
        <dbReference type="EMBL" id="GBG93579.1"/>
    </source>
</evidence>
<evidence type="ECO:0000313" key="3">
    <source>
        <dbReference type="Proteomes" id="UP000286848"/>
    </source>
</evidence>
<dbReference type="AlphaFoldDB" id="A0A401IPW9"/>
<dbReference type="InterPro" id="IPR000073">
    <property type="entry name" value="AB_hydrolase_1"/>
</dbReference>
<dbReference type="InterPro" id="IPR050228">
    <property type="entry name" value="Carboxylesterase_BioH"/>
</dbReference>
<reference evidence="2 3" key="1">
    <citation type="journal article" date="2019" name="Int. J. Syst. Evol. Microbiol.">
        <title>Lactobacillus salitolerans sp. nov., a novel lactic acid bacterium isolated from spent mushroom substrates.</title>
        <authorList>
            <person name="Tohno M."/>
            <person name="Tanizawa Y."/>
            <person name="Kojima Y."/>
            <person name="Sakamoto M."/>
            <person name="Nakamura Y."/>
            <person name="Ohkuma M."/>
            <person name="Kobayashi H."/>
        </authorList>
    </citation>
    <scope>NUCLEOTIDE SEQUENCE [LARGE SCALE GENOMIC DNA]</scope>
    <source>
        <strain evidence="2 3">YK43</strain>
    </source>
</reference>
<keyword evidence="2" id="KW-0378">Hydrolase</keyword>
<organism evidence="2 3">
    <name type="scientific">Ligilactobacillus salitolerans</name>
    <dbReference type="NCBI Taxonomy" id="1808352"/>
    <lineage>
        <taxon>Bacteria</taxon>
        <taxon>Bacillati</taxon>
        <taxon>Bacillota</taxon>
        <taxon>Bacilli</taxon>
        <taxon>Lactobacillales</taxon>
        <taxon>Lactobacillaceae</taxon>
        <taxon>Ligilactobacillus</taxon>
    </lineage>
</organism>
<accession>A0A401IPW9</accession>
<gene>
    <name evidence="2" type="primary">mhpC</name>
    <name evidence="2" type="ORF">LFYK43_00380</name>
</gene>
<dbReference type="Gene3D" id="3.40.50.1820">
    <property type="entry name" value="alpha/beta hydrolase"/>
    <property type="match status" value="1"/>
</dbReference>
<feature type="domain" description="AB hydrolase-1" evidence="1">
    <location>
        <begin position="28"/>
        <end position="205"/>
    </location>
</feature>